<evidence type="ECO:0000256" key="5">
    <source>
        <dbReference type="ARBA" id="ARBA00023163"/>
    </source>
</evidence>
<dbReference type="AlphaFoldDB" id="A0A2T3ZGA8"/>
<dbReference type="Gene3D" id="1.10.10.60">
    <property type="entry name" value="Homeodomain-like"/>
    <property type="match status" value="1"/>
</dbReference>
<dbReference type="GO" id="GO:0032259">
    <property type="term" value="P:methylation"/>
    <property type="evidence" value="ECO:0007669"/>
    <property type="project" value="UniProtKB-KW"/>
</dbReference>
<evidence type="ECO:0000256" key="1">
    <source>
        <dbReference type="ARBA" id="ARBA00001947"/>
    </source>
</evidence>
<dbReference type="Pfam" id="PF02805">
    <property type="entry name" value="Ada_Zn_binding"/>
    <property type="match status" value="1"/>
</dbReference>
<gene>
    <name evidence="7" type="ORF">M441DRAFT_43984</name>
</gene>
<dbReference type="Gene3D" id="3.40.10.10">
    <property type="entry name" value="DNA Methylphosphotriester Repair Domain"/>
    <property type="match status" value="1"/>
</dbReference>
<organism evidence="7 8">
    <name type="scientific">Trichoderma asperellum (strain ATCC 204424 / CBS 433.97 / NBRC 101777)</name>
    <dbReference type="NCBI Taxonomy" id="1042311"/>
    <lineage>
        <taxon>Eukaryota</taxon>
        <taxon>Fungi</taxon>
        <taxon>Dikarya</taxon>
        <taxon>Ascomycota</taxon>
        <taxon>Pezizomycotina</taxon>
        <taxon>Sordariomycetes</taxon>
        <taxon>Hypocreomycetidae</taxon>
        <taxon>Hypocreales</taxon>
        <taxon>Hypocreaceae</taxon>
        <taxon>Trichoderma</taxon>
    </lineage>
</organism>
<dbReference type="GO" id="GO:0008270">
    <property type="term" value="F:zinc ion binding"/>
    <property type="evidence" value="ECO:0007669"/>
    <property type="project" value="InterPro"/>
</dbReference>
<evidence type="ECO:0000256" key="2">
    <source>
        <dbReference type="ARBA" id="ARBA00022603"/>
    </source>
</evidence>
<evidence type="ECO:0000259" key="6">
    <source>
        <dbReference type="PROSITE" id="PS01124"/>
    </source>
</evidence>
<name>A0A2T3ZGA8_TRIA4</name>
<dbReference type="GO" id="GO:0043565">
    <property type="term" value="F:sequence-specific DNA binding"/>
    <property type="evidence" value="ECO:0007669"/>
    <property type="project" value="InterPro"/>
</dbReference>
<protein>
    <recommendedName>
        <fullName evidence="6">HTH araC/xylS-type domain-containing protein</fullName>
    </recommendedName>
</protein>
<dbReference type="InterPro" id="IPR004026">
    <property type="entry name" value="Ada_DNA_repair_Zn-bd"/>
</dbReference>
<keyword evidence="3" id="KW-0805">Transcription regulation</keyword>
<accession>A0A2T3ZGA8</accession>
<reference evidence="7 8" key="1">
    <citation type="submission" date="2016-07" db="EMBL/GenBank/DDBJ databases">
        <title>Multiple horizontal gene transfer events from other fungi enriched the ability of initially mycotrophic Trichoderma (Ascomycota) to feed on dead plant biomass.</title>
        <authorList>
            <consortium name="DOE Joint Genome Institute"/>
            <person name="Aerts A."/>
            <person name="Atanasova L."/>
            <person name="Chenthamara K."/>
            <person name="Zhang J."/>
            <person name="Grujic M."/>
            <person name="Henrissat B."/>
            <person name="Kuo A."/>
            <person name="Salamov A."/>
            <person name="Lipzen A."/>
            <person name="Labutti K."/>
            <person name="Barry K."/>
            <person name="Miao Y."/>
            <person name="Rahimi M.J."/>
            <person name="Shen Q."/>
            <person name="Grigoriev I.V."/>
            <person name="Kubicek C.P."/>
            <person name="Druzhinina I.S."/>
        </authorList>
    </citation>
    <scope>NUCLEOTIDE SEQUENCE [LARGE SCALE GENOMIC DNA]</scope>
    <source>
        <strain evidence="7 8">CBS 433.97</strain>
    </source>
</reference>
<evidence type="ECO:0000256" key="4">
    <source>
        <dbReference type="ARBA" id="ARBA00023159"/>
    </source>
</evidence>
<dbReference type="GO" id="GO:0003700">
    <property type="term" value="F:DNA-binding transcription factor activity"/>
    <property type="evidence" value="ECO:0007669"/>
    <property type="project" value="InterPro"/>
</dbReference>
<dbReference type="Proteomes" id="UP000240493">
    <property type="component" value="Unassembled WGS sequence"/>
</dbReference>
<dbReference type="InterPro" id="IPR018060">
    <property type="entry name" value="HTH_AraC"/>
</dbReference>
<dbReference type="SUPFAM" id="SSF46689">
    <property type="entry name" value="Homeodomain-like"/>
    <property type="match status" value="1"/>
</dbReference>
<dbReference type="InterPro" id="IPR035451">
    <property type="entry name" value="Ada-like_dom_sf"/>
</dbReference>
<evidence type="ECO:0000313" key="8">
    <source>
        <dbReference type="Proteomes" id="UP000240493"/>
    </source>
</evidence>
<keyword evidence="2" id="KW-0808">Transferase</keyword>
<proteinExistence type="predicted"/>
<keyword evidence="8" id="KW-1185">Reference proteome</keyword>
<dbReference type="GO" id="GO:0006281">
    <property type="term" value="P:DNA repair"/>
    <property type="evidence" value="ECO:0007669"/>
    <property type="project" value="InterPro"/>
</dbReference>
<dbReference type="GO" id="GO:0008168">
    <property type="term" value="F:methyltransferase activity"/>
    <property type="evidence" value="ECO:0007669"/>
    <property type="project" value="UniProtKB-KW"/>
</dbReference>
<keyword evidence="5" id="KW-0804">Transcription</keyword>
<keyword evidence="4" id="KW-0010">Activator</keyword>
<dbReference type="STRING" id="1042311.A0A2T3ZGA8"/>
<dbReference type="SUPFAM" id="SSF57884">
    <property type="entry name" value="Ada DNA repair protein, N-terminal domain (N-Ada 10)"/>
    <property type="match status" value="1"/>
</dbReference>
<dbReference type="InterPro" id="IPR009057">
    <property type="entry name" value="Homeodomain-like_sf"/>
</dbReference>
<feature type="domain" description="HTH araC/xylS-type" evidence="6">
    <location>
        <begin position="124"/>
        <end position="157"/>
    </location>
</feature>
<dbReference type="PROSITE" id="PS01124">
    <property type="entry name" value="HTH_ARAC_FAMILY_2"/>
    <property type="match status" value="1"/>
</dbReference>
<dbReference type="EMBL" id="KZ679258">
    <property type="protein sequence ID" value="PTB43851.1"/>
    <property type="molecule type" value="Genomic_DNA"/>
</dbReference>
<evidence type="ECO:0000313" key="7">
    <source>
        <dbReference type="EMBL" id="PTB43851.1"/>
    </source>
</evidence>
<evidence type="ECO:0000256" key="3">
    <source>
        <dbReference type="ARBA" id="ARBA00023015"/>
    </source>
</evidence>
<sequence length="198" mass="22140">MDKPLSTPCASQKLVSEFDDDDSRWEAVKSRNVKADGLFVYAVRSTGVYSRPTCKARLAHRFNTAFFRTSIEAQSAGFRPCKRCHPDDSAHMLADIAVSKIRAFMKKRPLGTMMGKDDTMTMLSLSQMARQAGLSKWHFHRQFKKCFGVTPVEYLRIERKAAGLATSAEVQGEKSLLECGSHIRNKPECSDGLDVATE</sequence>
<comment type="cofactor">
    <cofactor evidence="1">
        <name>Zn(2+)</name>
        <dbReference type="ChEBI" id="CHEBI:29105"/>
    </cofactor>
</comment>
<dbReference type="OrthoDB" id="2447880at2759"/>
<keyword evidence="2" id="KW-0489">Methyltransferase</keyword>
<dbReference type="Pfam" id="PF00165">
    <property type="entry name" value="HTH_AraC"/>
    <property type="match status" value="1"/>
</dbReference>